<dbReference type="Proteomes" id="UP000484255">
    <property type="component" value="Unassembled WGS sequence"/>
</dbReference>
<evidence type="ECO:0008006" key="3">
    <source>
        <dbReference type="Google" id="ProtNLM"/>
    </source>
</evidence>
<dbReference type="RefSeq" id="WP_163459805.1">
    <property type="nucleotide sequence ID" value="NZ_JAAGOH010000047.1"/>
</dbReference>
<dbReference type="AlphaFoldDB" id="A0A7C9PJR9"/>
<reference evidence="1 2" key="1">
    <citation type="submission" date="2020-02" db="EMBL/GenBank/DDBJ databases">
        <title>Ideonella bacterium strain TBM-1.</title>
        <authorList>
            <person name="Chen W.-M."/>
        </authorList>
    </citation>
    <scope>NUCLEOTIDE SEQUENCE [LARGE SCALE GENOMIC DNA]</scope>
    <source>
        <strain evidence="1 2">TBM-1</strain>
    </source>
</reference>
<keyword evidence="2" id="KW-1185">Reference proteome</keyword>
<accession>A0A7C9PJR9</accession>
<dbReference type="SUPFAM" id="SSF56059">
    <property type="entry name" value="Glutathione synthetase ATP-binding domain-like"/>
    <property type="match status" value="1"/>
</dbReference>
<evidence type="ECO:0000313" key="1">
    <source>
        <dbReference type="EMBL" id="NDY93777.1"/>
    </source>
</evidence>
<dbReference type="EMBL" id="JAAGOH010000047">
    <property type="protein sequence ID" value="NDY93777.1"/>
    <property type="molecule type" value="Genomic_DNA"/>
</dbReference>
<gene>
    <name evidence="1" type="ORF">G3A44_21540</name>
</gene>
<sequence>MESDTCHTPVPPDDAGSVDLATALNQACHCRTLDAQRLARELEADPALAGLGERLAVSHPHLFADTVVFIGPAMQAQVHQAVAALHRVMALPGFVEQALAAAPALAQRDWGPTGAFMGYDFHLTPQGPRLIEVNTNAGGAWLNAPLARATAACCGAWCTSPTPDSGALPLPRLEAVLVDSLRAEWTRQRGPVPWRTVAVVDDAPQAQYLAPEFELARGALARAGLQAWVLDPTALRWHEGRLWAETPQGPVGVDLVYNRLTDFSLDEPAHTALRQAYEAGAVVLTPNPRAHALQADKRHLITLGQADRLAAWGASAEDLATLQAVVPQTVAVVPAVQAALWAQRRQWFFKPRSGYAAKGAYRGDKLTRRVWEEICASGDYVAQALVPPAQRVVGQAPDGSALKFDLRAYAYQGQVQLLAARLYAGQTTNFRTPGGGFAPVAVLPV</sequence>
<protein>
    <recommendedName>
        <fullName evidence="3">Circularly permuted type 2 ATP-grasp protein</fullName>
    </recommendedName>
</protein>
<evidence type="ECO:0000313" key="2">
    <source>
        <dbReference type="Proteomes" id="UP000484255"/>
    </source>
</evidence>
<comment type="caution">
    <text evidence="1">The sequence shown here is derived from an EMBL/GenBank/DDBJ whole genome shotgun (WGS) entry which is preliminary data.</text>
</comment>
<proteinExistence type="predicted"/>
<organism evidence="1 2">
    <name type="scientific">Ideonella livida</name>
    <dbReference type="NCBI Taxonomy" id="2707176"/>
    <lineage>
        <taxon>Bacteria</taxon>
        <taxon>Pseudomonadati</taxon>
        <taxon>Pseudomonadota</taxon>
        <taxon>Betaproteobacteria</taxon>
        <taxon>Burkholderiales</taxon>
        <taxon>Sphaerotilaceae</taxon>
        <taxon>Ideonella</taxon>
    </lineage>
</organism>
<name>A0A7C9PJR9_9BURK</name>